<dbReference type="InterPro" id="IPR008927">
    <property type="entry name" value="6-PGluconate_DH-like_C_sf"/>
</dbReference>
<evidence type="ECO:0000256" key="2">
    <source>
        <dbReference type="ARBA" id="ARBA00023002"/>
    </source>
</evidence>
<dbReference type="Gene3D" id="1.10.1040.10">
    <property type="entry name" value="N-(1-d-carboxylethyl)-l-norvaline Dehydrogenase, domain 2"/>
    <property type="match status" value="1"/>
</dbReference>
<dbReference type="Pfam" id="PF03446">
    <property type="entry name" value="NAD_binding_2"/>
    <property type="match status" value="1"/>
</dbReference>
<keyword evidence="8" id="KW-1185">Reference proteome</keyword>
<evidence type="ECO:0000256" key="3">
    <source>
        <dbReference type="ARBA" id="ARBA00023027"/>
    </source>
</evidence>
<protein>
    <submittedName>
        <fullName evidence="7">2-hydroxy-3-oxopropionate reductase</fullName>
    </submittedName>
</protein>
<keyword evidence="3" id="KW-0520">NAD</keyword>
<dbReference type="EMBL" id="FNES01000001">
    <property type="protein sequence ID" value="SDI69828.1"/>
    <property type="molecule type" value="Genomic_DNA"/>
</dbReference>
<dbReference type="SUPFAM" id="SSF51735">
    <property type="entry name" value="NAD(P)-binding Rossmann-fold domains"/>
    <property type="match status" value="1"/>
</dbReference>
<evidence type="ECO:0000259" key="5">
    <source>
        <dbReference type="Pfam" id="PF03446"/>
    </source>
</evidence>
<evidence type="ECO:0000256" key="4">
    <source>
        <dbReference type="PIRSR" id="PIRSR000103-1"/>
    </source>
</evidence>
<feature type="domain" description="3-hydroxyisobutyrate dehydrogenase-like NAD-binding" evidence="6">
    <location>
        <begin position="170"/>
        <end position="289"/>
    </location>
</feature>
<dbReference type="InterPro" id="IPR013328">
    <property type="entry name" value="6PGD_dom2"/>
</dbReference>
<dbReference type="InterPro" id="IPR029154">
    <property type="entry name" value="HIBADH-like_NADP-bd"/>
</dbReference>
<dbReference type="InterPro" id="IPR006115">
    <property type="entry name" value="6PGDH_NADP-bd"/>
</dbReference>
<dbReference type="PROSITE" id="PS00895">
    <property type="entry name" value="3_HYDROXYISOBUT_DH"/>
    <property type="match status" value="1"/>
</dbReference>
<evidence type="ECO:0000313" key="7">
    <source>
        <dbReference type="EMBL" id="SDI69828.1"/>
    </source>
</evidence>
<dbReference type="GO" id="GO:0050661">
    <property type="term" value="F:NADP binding"/>
    <property type="evidence" value="ECO:0007669"/>
    <property type="project" value="InterPro"/>
</dbReference>
<feature type="domain" description="6-phosphogluconate dehydrogenase NADP-binding" evidence="5">
    <location>
        <begin position="7"/>
        <end position="167"/>
    </location>
</feature>
<dbReference type="Pfam" id="PF14833">
    <property type="entry name" value="NAD_binding_11"/>
    <property type="match status" value="1"/>
</dbReference>
<comment type="similarity">
    <text evidence="1">Belongs to the HIBADH-related family.</text>
</comment>
<dbReference type="RefSeq" id="WP_176761414.1">
    <property type="nucleotide sequence ID" value="NZ_FNES01000001.1"/>
</dbReference>
<reference evidence="7 8" key="1">
    <citation type="submission" date="2016-10" db="EMBL/GenBank/DDBJ databases">
        <authorList>
            <person name="de Groot N.N."/>
        </authorList>
    </citation>
    <scope>NUCLEOTIDE SEQUENCE [LARGE SCALE GENOMIC DNA]</scope>
    <source>
        <strain evidence="7 8">CGMCC 1.6133</strain>
    </source>
</reference>
<evidence type="ECO:0000259" key="6">
    <source>
        <dbReference type="Pfam" id="PF14833"/>
    </source>
</evidence>
<dbReference type="AlphaFoldDB" id="A0A1G8MP87"/>
<keyword evidence="2" id="KW-0560">Oxidoreductase</keyword>
<sequence length="296" mass="31347">MNQEISTVAFIGLGVMGYPMAGHLARAGLAVRVYNRTAAKAEAWVGEYGGSHHATPRDAAAGAELVLVCVGNDDDVRQVTTGENGALSGMSSGSLLVDHTTASADLAEELDAACRERDIGFIDAPVSGGQQGAENGALTIMCGGSEADFARAEPVLSRYGRAVTLMGAVGSGQLTKMVNQICIAGLVQGLAEGLHFAEQAGLDQQRVVDVISQGAAGSWQMQNRHKTMIADEYEHGFAVNWMRKDLGICLEQARRLQARLPVTALVDQFYGDVQIMGGGRWDTSSLLRRLRALGTR</sequence>
<dbReference type="Gene3D" id="3.40.50.720">
    <property type="entry name" value="NAD(P)-binding Rossmann-like Domain"/>
    <property type="match status" value="1"/>
</dbReference>
<organism evidence="7 8">
    <name type="scientific">Billgrantia gudaonensis</name>
    <dbReference type="NCBI Taxonomy" id="376427"/>
    <lineage>
        <taxon>Bacteria</taxon>
        <taxon>Pseudomonadati</taxon>
        <taxon>Pseudomonadota</taxon>
        <taxon>Gammaproteobacteria</taxon>
        <taxon>Oceanospirillales</taxon>
        <taxon>Halomonadaceae</taxon>
        <taxon>Billgrantia</taxon>
    </lineage>
</organism>
<proteinExistence type="inferred from homology"/>
<dbReference type="GO" id="GO:0016491">
    <property type="term" value="F:oxidoreductase activity"/>
    <property type="evidence" value="ECO:0007669"/>
    <property type="project" value="UniProtKB-KW"/>
</dbReference>
<dbReference type="GO" id="GO:0016054">
    <property type="term" value="P:organic acid catabolic process"/>
    <property type="evidence" value="ECO:0007669"/>
    <property type="project" value="UniProtKB-ARBA"/>
</dbReference>
<evidence type="ECO:0000313" key="8">
    <source>
        <dbReference type="Proteomes" id="UP000198525"/>
    </source>
</evidence>
<dbReference type="InterPro" id="IPR015815">
    <property type="entry name" value="HIBADH-related"/>
</dbReference>
<dbReference type="InterPro" id="IPR036291">
    <property type="entry name" value="NAD(P)-bd_dom_sf"/>
</dbReference>
<name>A0A1G8MP87_9GAMM</name>
<gene>
    <name evidence="7" type="ORF">SAMN04487954_10173</name>
</gene>
<dbReference type="Proteomes" id="UP000198525">
    <property type="component" value="Unassembled WGS sequence"/>
</dbReference>
<dbReference type="InterPro" id="IPR002204">
    <property type="entry name" value="3-OH-isobutyrate_DH-rel_CS"/>
</dbReference>
<dbReference type="PANTHER" id="PTHR43060:SF15">
    <property type="entry name" value="3-HYDROXYISOBUTYRATE DEHYDROGENASE-LIKE 1, MITOCHONDRIAL-RELATED"/>
    <property type="match status" value="1"/>
</dbReference>
<evidence type="ECO:0000256" key="1">
    <source>
        <dbReference type="ARBA" id="ARBA00009080"/>
    </source>
</evidence>
<dbReference type="PIRSF" id="PIRSF000103">
    <property type="entry name" value="HIBADH"/>
    <property type="match status" value="1"/>
</dbReference>
<dbReference type="SUPFAM" id="SSF48179">
    <property type="entry name" value="6-phosphogluconate dehydrogenase C-terminal domain-like"/>
    <property type="match status" value="1"/>
</dbReference>
<dbReference type="STRING" id="376427.SAMN04487954_10173"/>
<accession>A0A1G8MP87</accession>
<dbReference type="GO" id="GO:0051287">
    <property type="term" value="F:NAD binding"/>
    <property type="evidence" value="ECO:0007669"/>
    <property type="project" value="InterPro"/>
</dbReference>
<feature type="active site" evidence="4">
    <location>
        <position position="176"/>
    </location>
</feature>
<dbReference type="PANTHER" id="PTHR43060">
    <property type="entry name" value="3-HYDROXYISOBUTYRATE DEHYDROGENASE-LIKE 1, MITOCHONDRIAL-RELATED"/>
    <property type="match status" value="1"/>
</dbReference>